<dbReference type="InterPro" id="IPR036777">
    <property type="entry name" value="Channel_Tsx-like_sf"/>
</dbReference>
<evidence type="ECO:0000256" key="1">
    <source>
        <dbReference type="ARBA" id="ARBA00008728"/>
    </source>
</evidence>
<dbReference type="Gene3D" id="2.40.230.20">
    <property type="entry name" value="Nucleoside-specific channel-forming protein, Tsx-like"/>
    <property type="match status" value="1"/>
</dbReference>
<dbReference type="EMBL" id="CP141259">
    <property type="protein sequence ID" value="WRL48405.1"/>
    <property type="molecule type" value="Genomic_DNA"/>
</dbReference>
<sequence length="277" mass="30928">MMSKAIGRKSGAAFIAGCCVALGMTAGKSAFATESWQNTNLTVGYTTESKFDPVFGTGTADKKLTTVRLEHFGVHEYGDNYFFFDTYHGKEVGSFFGFGAGSFGEQTKDQYFGVFNPRLSLSKITGANLSFGFIQDVYLAARLERGSYANFRANNFGIAVDLKVPGFSFFETDLYARSARFTGDGGKDIHTLFWRTFAMLPFEIGGLKFTWSPLLLVNFNNKQRDNTVFVQPDLWLKLNKHFDVGYRHEYATYSKTAGEGGGTYSRTTPTLLVRWNF</sequence>
<comment type="similarity">
    <text evidence="1">Belongs to the nucleoside-specific channel-forming outer membrane porin (Tsx) (TC 1.B.10) family.</text>
</comment>
<name>A0ABZ1ARC0_AROEV</name>
<dbReference type="RefSeq" id="WP_407280648.1">
    <property type="nucleotide sequence ID" value="NZ_CP141259.1"/>
</dbReference>
<keyword evidence="2" id="KW-0732">Signal</keyword>
<evidence type="ECO:0000256" key="2">
    <source>
        <dbReference type="SAM" id="SignalP"/>
    </source>
</evidence>
<proteinExistence type="inferred from homology"/>
<dbReference type="InterPro" id="IPR018013">
    <property type="entry name" value="Channel_Tsx-like"/>
</dbReference>
<dbReference type="Pfam" id="PF03502">
    <property type="entry name" value="Channel_Tsx"/>
    <property type="match status" value="1"/>
</dbReference>
<protein>
    <submittedName>
        <fullName evidence="3">Outer membrane protein OmpK</fullName>
    </submittedName>
</protein>
<dbReference type="Proteomes" id="UP001626593">
    <property type="component" value="Chromosome"/>
</dbReference>
<keyword evidence="4" id="KW-1185">Reference proteome</keyword>
<dbReference type="SUPFAM" id="SSF111364">
    <property type="entry name" value="Tsx-like channel"/>
    <property type="match status" value="1"/>
</dbReference>
<accession>A0ABZ1ARC0</accession>
<feature type="signal peptide" evidence="2">
    <location>
        <begin position="1"/>
        <end position="32"/>
    </location>
</feature>
<organism evidence="3 4">
    <name type="scientific">Aromatoleum evansii</name>
    <name type="common">Azoarcus evansii</name>
    <dbReference type="NCBI Taxonomy" id="59406"/>
    <lineage>
        <taxon>Bacteria</taxon>
        <taxon>Pseudomonadati</taxon>
        <taxon>Pseudomonadota</taxon>
        <taxon>Betaproteobacteria</taxon>
        <taxon>Rhodocyclales</taxon>
        <taxon>Rhodocyclaceae</taxon>
        <taxon>Aromatoleum</taxon>
    </lineage>
</organism>
<gene>
    <name evidence="3" type="ORF">U5817_10240</name>
</gene>
<reference evidence="3 4" key="1">
    <citation type="submission" date="2023-12" db="EMBL/GenBank/DDBJ databases">
        <title>A. evansii MAY27, complete genome.</title>
        <authorList>
            <person name="Wang Y."/>
        </authorList>
    </citation>
    <scope>NUCLEOTIDE SEQUENCE [LARGE SCALE GENOMIC DNA]</scope>
    <source>
        <strain evidence="3 4">MAY27</strain>
    </source>
</reference>
<evidence type="ECO:0000313" key="4">
    <source>
        <dbReference type="Proteomes" id="UP001626593"/>
    </source>
</evidence>
<evidence type="ECO:0000313" key="3">
    <source>
        <dbReference type="EMBL" id="WRL48405.1"/>
    </source>
</evidence>
<feature type="chain" id="PRO_5047274707" evidence="2">
    <location>
        <begin position="33"/>
        <end position="277"/>
    </location>
</feature>